<dbReference type="Proteomes" id="UP000013063">
    <property type="component" value="Unassembled WGS sequence"/>
</dbReference>
<sequence>MKNPATLRRVQPECKRLNDRSAPLRVDAHRFAG</sequence>
<gene>
    <name evidence="1" type="ORF">OR37_01381</name>
</gene>
<evidence type="ECO:0000313" key="1">
    <source>
        <dbReference type="EMBL" id="ENZ82803.1"/>
    </source>
</evidence>
<protein>
    <submittedName>
        <fullName evidence="1">Uncharacterized protein</fullName>
    </submittedName>
</protein>
<keyword evidence="2" id="KW-1185">Reference proteome</keyword>
<reference evidence="1 2" key="1">
    <citation type="journal article" date="2013" name="Genome Announc.">
        <title>Draft Genome Sequence for Caulobacter sp. Strain OR37, a Bacterium Tolerant to Heavy Metals.</title>
        <authorList>
            <person name="Utturkar S.M."/>
            <person name="Bollmann A."/>
            <person name="Brzoska R.M."/>
            <person name="Klingeman D.M."/>
            <person name="Epstein S.E."/>
            <person name="Palumbo A.V."/>
            <person name="Brown S.D."/>
        </authorList>
    </citation>
    <scope>NUCLEOTIDE SEQUENCE [LARGE SCALE GENOMIC DNA]</scope>
    <source>
        <strain evidence="1 2">OR37</strain>
    </source>
</reference>
<name>R0EBG1_CAUVI</name>
<organism evidence="1 2">
    <name type="scientific">Caulobacter vibrioides OR37</name>
    <dbReference type="NCBI Taxonomy" id="1292034"/>
    <lineage>
        <taxon>Bacteria</taxon>
        <taxon>Pseudomonadati</taxon>
        <taxon>Pseudomonadota</taxon>
        <taxon>Alphaproteobacteria</taxon>
        <taxon>Caulobacterales</taxon>
        <taxon>Caulobacteraceae</taxon>
        <taxon>Caulobacter</taxon>
    </lineage>
</organism>
<accession>R0EBG1</accession>
<comment type="caution">
    <text evidence="1">The sequence shown here is derived from an EMBL/GenBank/DDBJ whole genome shotgun (WGS) entry which is preliminary data.</text>
</comment>
<evidence type="ECO:0000313" key="2">
    <source>
        <dbReference type="Proteomes" id="UP000013063"/>
    </source>
</evidence>
<proteinExistence type="predicted"/>
<dbReference type="AlphaFoldDB" id="R0EBG1"/>
<dbReference type="STRING" id="1292034.OR37_01381"/>
<dbReference type="EMBL" id="APMP01000005">
    <property type="protein sequence ID" value="ENZ82803.1"/>
    <property type="molecule type" value="Genomic_DNA"/>
</dbReference>